<dbReference type="KEGG" id="fya:KMW28_25150"/>
<dbReference type="EMBL" id="CP076133">
    <property type="protein sequence ID" value="QWG04182.1"/>
    <property type="molecule type" value="Genomic_DNA"/>
</dbReference>
<dbReference type="AlphaFoldDB" id="A0AAX1N9P7"/>
<protein>
    <recommendedName>
        <fullName evidence="3">Lipoprotein</fullName>
    </recommendedName>
</protein>
<keyword evidence="2" id="KW-1185">Reference proteome</keyword>
<sequence length="128" mass="14902">MKNRIITLLLIIPLLISCNNETKDKEKISLIAKSIYSIEKIEYTPNNPNYALEGIVHLGGSLYEELLEMSEEGFVEKSIIKKGDVFYDMNNKADYHLIIISNMRKIAIRLRYDDNYKKYHVIGYVEVI</sequence>
<gene>
    <name evidence="1" type="ORF">KMW28_25150</name>
</gene>
<evidence type="ECO:0000313" key="2">
    <source>
        <dbReference type="Proteomes" id="UP000678679"/>
    </source>
</evidence>
<reference evidence="1 2" key="1">
    <citation type="submission" date="2021-05" db="EMBL/GenBank/DDBJ databases">
        <title>Comparative genomic studies on the polysaccharide-degrading batcterial strains of the Flammeovirga genus.</title>
        <authorList>
            <person name="Zewei F."/>
            <person name="Zheng Z."/>
            <person name="Yu L."/>
            <person name="Ruyue G."/>
            <person name="Yanhong M."/>
            <person name="Yuanyuan C."/>
            <person name="Jingyan G."/>
            <person name="Wenjun H."/>
        </authorList>
    </citation>
    <scope>NUCLEOTIDE SEQUENCE [LARGE SCALE GENOMIC DNA]</scope>
    <source>
        <strain evidence="1 2">NBRC:100898</strain>
    </source>
</reference>
<dbReference type="PROSITE" id="PS51257">
    <property type="entry name" value="PROKAR_LIPOPROTEIN"/>
    <property type="match status" value="1"/>
</dbReference>
<evidence type="ECO:0000313" key="1">
    <source>
        <dbReference type="EMBL" id="QWG04182.1"/>
    </source>
</evidence>
<evidence type="ECO:0008006" key="3">
    <source>
        <dbReference type="Google" id="ProtNLM"/>
    </source>
</evidence>
<proteinExistence type="predicted"/>
<name>A0AAX1N9P7_9BACT</name>
<dbReference type="RefSeq" id="WP_169663670.1">
    <property type="nucleotide sequence ID" value="NZ_CP076133.1"/>
</dbReference>
<organism evidence="1 2">
    <name type="scientific">Flammeovirga yaeyamensis</name>
    <dbReference type="NCBI Taxonomy" id="367791"/>
    <lineage>
        <taxon>Bacteria</taxon>
        <taxon>Pseudomonadati</taxon>
        <taxon>Bacteroidota</taxon>
        <taxon>Cytophagia</taxon>
        <taxon>Cytophagales</taxon>
        <taxon>Flammeovirgaceae</taxon>
        <taxon>Flammeovirga</taxon>
    </lineage>
</organism>
<accession>A0AAX1N9P7</accession>
<dbReference type="Proteomes" id="UP000678679">
    <property type="component" value="Chromosome 2"/>
</dbReference>